<dbReference type="STRING" id="77586.A0A0D9W237"/>
<dbReference type="Pfam" id="PF04578">
    <property type="entry name" value="DUF594"/>
    <property type="match status" value="1"/>
</dbReference>
<dbReference type="EnsemblPlants" id="LPERR04G01130.1">
    <property type="protein sequence ID" value="LPERR04G01130.1"/>
    <property type="gene ID" value="LPERR04G01130"/>
</dbReference>
<feature type="transmembrane region" description="Helical" evidence="1">
    <location>
        <begin position="12"/>
        <end position="38"/>
    </location>
</feature>
<reference evidence="3 4" key="1">
    <citation type="submission" date="2012-08" db="EMBL/GenBank/DDBJ databases">
        <title>Oryza genome evolution.</title>
        <authorList>
            <person name="Wing R.A."/>
        </authorList>
    </citation>
    <scope>NUCLEOTIDE SEQUENCE</scope>
</reference>
<keyword evidence="1" id="KW-0472">Membrane</keyword>
<keyword evidence="1" id="KW-0812">Transmembrane</keyword>
<dbReference type="PANTHER" id="PTHR31325">
    <property type="entry name" value="OS01G0798800 PROTEIN-RELATED"/>
    <property type="match status" value="1"/>
</dbReference>
<keyword evidence="1" id="KW-1133">Transmembrane helix</keyword>
<organism evidence="3 4">
    <name type="scientific">Leersia perrieri</name>
    <dbReference type="NCBI Taxonomy" id="77586"/>
    <lineage>
        <taxon>Eukaryota</taxon>
        <taxon>Viridiplantae</taxon>
        <taxon>Streptophyta</taxon>
        <taxon>Embryophyta</taxon>
        <taxon>Tracheophyta</taxon>
        <taxon>Spermatophyta</taxon>
        <taxon>Magnoliopsida</taxon>
        <taxon>Liliopsida</taxon>
        <taxon>Poales</taxon>
        <taxon>Poaceae</taxon>
        <taxon>BOP clade</taxon>
        <taxon>Oryzoideae</taxon>
        <taxon>Oryzeae</taxon>
        <taxon>Oryzinae</taxon>
        <taxon>Leersia</taxon>
    </lineage>
</organism>
<sequence>MMPRWMNGVMLFLNTCSIQVLIVISFVSHLVLVLFAGVRRHKASGWRRLLLWLANQGASWAPTTALSKLSSVGCTAQQEQLVTLWVAFMLLHAAKPDNITAYALEDSVLSWRKKVDVLLQLAGPVSPLCILYKNFCNGDTMLRISSIICIMSIAKYLEGSYFALWRGNLEKIRSSMKEKKSSTPKRRRSLHGVQCDCGGRKHDDEQTLLVAHDLLSITKDALIDYLPDENDDAEEEEALSGTWNETDTLYDVVNIELSLMYDILYTKAPMVHTWGGYLMRIASPFAGATAFVLFWFHSKECLAPVDVIITYVLLASTVILDIKWLLRAVASTWTYSFLRDRPRSWLHHALLCSGKWLMLRGFIIYLKLFCFLADEEPTSYRMWSGIIGQFNLFQECTCDENEKTSNYVSSVLKCIAPDNIWMEYEYHYLRGNHFSGHVREKLFDRVWKNMELAFPERNQRIQDETGSPVCMKAIEGLRPPGFDQEINDALDFTPDLQETILILHIATNIFLSCAESRQIDTSEWGKAIKELSDYLTFLVAVRPSMLPGLALSSRYEAVLDALRTQWKKNNKNASSSCCCSNSDTRQKCLADILLYDWYQGNKNASSSCCSNSEKKTGRTPQRTYKWYQGNKTEILAPGAYLSVLYDSSHILLDGARLANLLLCWKPGFTIETDEDDVFGDRLRRQFPDLMKSGETTEEYEMPMEVTDIIFREWVRLLINVSIRCARDSHAKQLGRGGELTTIVWILAEHARKFRVKKTTQNEPDSCDDSDSPDIPAYSACLLSEIYCVSD</sequence>
<accession>A0A0D9W237</accession>
<reference evidence="3" key="3">
    <citation type="submission" date="2015-04" db="UniProtKB">
        <authorList>
            <consortium name="EnsemblPlants"/>
        </authorList>
    </citation>
    <scope>IDENTIFICATION</scope>
</reference>
<evidence type="ECO:0000313" key="3">
    <source>
        <dbReference type="EnsemblPlants" id="LPERR04G01130.1"/>
    </source>
</evidence>
<dbReference type="HOGENOM" id="CLU_009180_5_2_1"/>
<feature type="transmembrane region" description="Helical" evidence="1">
    <location>
        <begin position="308"/>
        <end position="326"/>
    </location>
</feature>
<dbReference type="InterPro" id="IPR025315">
    <property type="entry name" value="DUF4220"/>
</dbReference>
<feature type="transmembrane region" description="Helical" evidence="1">
    <location>
        <begin position="277"/>
        <end position="296"/>
    </location>
</feature>
<dbReference type="eggNOG" id="ENOG502QQBP">
    <property type="taxonomic scope" value="Eukaryota"/>
</dbReference>
<keyword evidence="4" id="KW-1185">Reference proteome</keyword>
<dbReference type="AlphaFoldDB" id="A0A0D9W237"/>
<dbReference type="Gramene" id="LPERR04G01130.1">
    <property type="protein sequence ID" value="LPERR04G01130.1"/>
    <property type="gene ID" value="LPERR04G01130"/>
</dbReference>
<evidence type="ECO:0000256" key="1">
    <source>
        <dbReference type="SAM" id="Phobius"/>
    </source>
</evidence>
<feature type="transmembrane region" description="Helical" evidence="1">
    <location>
        <begin position="346"/>
        <end position="366"/>
    </location>
</feature>
<proteinExistence type="predicted"/>
<reference evidence="4" key="2">
    <citation type="submission" date="2013-12" db="EMBL/GenBank/DDBJ databases">
        <authorList>
            <person name="Yu Y."/>
            <person name="Lee S."/>
            <person name="de Baynast K."/>
            <person name="Wissotski M."/>
            <person name="Liu L."/>
            <person name="Talag J."/>
            <person name="Goicoechea J."/>
            <person name="Angelova A."/>
            <person name="Jetty R."/>
            <person name="Kudrna D."/>
            <person name="Golser W."/>
            <person name="Rivera L."/>
            <person name="Zhang J."/>
            <person name="Wing R."/>
        </authorList>
    </citation>
    <scope>NUCLEOTIDE SEQUENCE</scope>
</reference>
<dbReference type="Pfam" id="PF13968">
    <property type="entry name" value="DUF4220"/>
    <property type="match status" value="1"/>
</dbReference>
<dbReference type="Proteomes" id="UP000032180">
    <property type="component" value="Chromosome 4"/>
</dbReference>
<protein>
    <recommendedName>
        <fullName evidence="2">DUF4220 domain-containing protein</fullName>
    </recommendedName>
</protein>
<dbReference type="InterPro" id="IPR007658">
    <property type="entry name" value="DUF594"/>
</dbReference>
<evidence type="ECO:0000313" key="4">
    <source>
        <dbReference type="Proteomes" id="UP000032180"/>
    </source>
</evidence>
<evidence type="ECO:0000259" key="2">
    <source>
        <dbReference type="Pfam" id="PF13968"/>
    </source>
</evidence>
<feature type="domain" description="DUF4220" evidence="2">
    <location>
        <begin position="52"/>
        <end position="394"/>
    </location>
</feature>
<name>A0A0D9W237_9ORYZ</name>